<protein>
    <submittedName>
        <fullName evidence="1">DeoR family transcriptional regulator</fullName>
    </submittedName>
</protein>
<name>A0ABY2ZRX7_9GAMM</name>
<dbReference type="RefSeq" id="WP_003855167.1">
    <property type="nucleotide sequence ID" value="NZ_CP045721.1"/>
</dbReference>
<evidence type="ECO:0000313" key="1">
    <source>
        <dbReference type="EMBL" id="TPV39471.1"/>
    </source>
</evidence>
<dbReference type="EMBL" id="VHJB01000046">
    <property type="protein sequence ID" value="TPV39471.1"/>
    <property type="molecule type" value="Genomic_DNA"/>
</dbReference>
<gene>
    <name evidence="1" type="ORF">FJW02_06025</name>
</gene>
<accession>A0ABY2ZRX7</accession>
<organism evidence="1 2">
    <name type="scientific">Pantoea eucalypti</name>
    <dbReference type="NCBI Taxonomy" id="470933"/>
    <lineage>
        <taxon>Bacteria</taxon>
        <taxon>Pseudomonadati</taxon>
        <taxon>Pseudomonadota</taxon>
        <taxon>Gammaproteobacteria</taxon>
        <taxon>Enterobacterales</taxon>
        <taxon>Erwiniaceae</taxon>
        <taxon>Pantoea</taxon>
    </lineage>
</organism>
<evidence type="ECO:0000313" key="2">
    <source>
        <dbReference type="Proteomes" id="UP000315469"/>
    </source>
</evidence>
<proteinExistence type="predicted"/>
<keyword evidence="2" id="KW-1185">Reference proteome</keyword>
<reference evidence="1 2" key="1">
    <citation type="submission" date="2019-06" db="EMBL/GenBank/DDBJ databases">
        <title>Taxogenomics and systematics of the genus Pantoea.</title>
        <authorList>
            <person name="Tambong J.T."/>
        </authorList>
    </citation>
    <scope>NUCLEOTIDE SEQUENCE [LARGE SCALE GENOMIC DNA]</scope>
    <source>
        <strain evidence="1 2">LMG 24197</strain>
    </source>
</reference>
<sequence length="53" mass="5425">MPGGQRQKITDGTVGQTAIDQIPGILSDQAFISGCAMNPEAGLTGFNGAIYRG</sequence>
<comment type="caution">
    <text evidence="1">The sequence shown here is derived from an EMBL/GenBank/DDBJ whole genome shotgun (WGS) entry which is preliminary data.</text>
</comment>
<dbReference type="GeneID" id="90523334"/>
<dbReference type="Proteomes" id="UP000315469">
    <property type="component" value="Unassembled WGS sequence"/>
</dbReference>